<dbReference type="Pfam" id="PF00152">
    <property type="entry name" value="tRNA-synt_2"/>
    <property type="match status" value="1"/>
</dbReference>
<dbReference type="PANTHER" id="PTHR42918:SF15">
    <property type="entry name" value="LYSINE--TRNA LIGASE, CHLOROPLASTIC_MITOCHONDRIAL"/>
    <property type="match status" value="1"/>
</dbReference>
<dbReference type="EC" id="6.1.1.6" evidence="2"/>
<evidence type="ECO:0000256" key="6">
    <source>
        <dbReference type="ARBA" id="ARBA00022840"/>
    </source>
</evidence>
<dbReference type="FunFam" id="2.40.50.140:FF:000024">
    <property type="entry name" value="Lysine--tRNA ligase"/>
    <property type="match status" value="1"/>
</dbReference>
<keyword evidence="3" id="KW-0436">Ligase</keyword>
<dbReference type="GO" id="GO:0006430">
    <property type="term" value="P:lysyl-tRNA aminoacylation"/>
    <property type="evidence" value="ECO:0007669"/>
    <property type="project" value="InterPro"/>
</dbReference>
<dbReference type="EMBL" id="CAFBPN010000132">
    <property type="protein sequence ID" value="CAB5030567.1"/>
    <property type="molecule type" value="Genomic_DNA"/>
</dbReference>
<dbReference type="InterPro" id="IPR002313">
    <property type="entry name" value="Lys-tRNA-ligase_II"/>
</dbReference>
<organism evidence="12">
    <name type="scientific">freshwater metagenome</name>
    <dbReference type="NCBI Taxonomy" id="449393"/>
    <lineage>
        <taxon>unclassified sequences</taxon>
        <taxon>metagenomes</taxon>
        <taxon>ecological metagenomes</taxon>
    </lineage>
</organism>
<evidence type="ECO:0000313" key="12">
    <source>
        <dbReference type="EMBL" id="CAB5066596.1"/>
    </source>
</evidence>
<name>A0A6J7UNT2_9ZZZZ</name>
<evidence type="ECO:0000256" key="2">
    <source>
        <dbReference type="ARBA" id="ARBA00013166"/>
    </source>
</evidence>
<keyword evidence="8" id="KW-0030">Aminoacyl-tRNA synthetase</keyword>
<dbReference type="InterPro" id="IPR004364">
    <property type="entry name" value="Aa-tRNA-synt_II"/>
</dbReference>
<dbReference type="PANTHER" id="PTHR42918">
    <property type="entry name" value="LYSYL-TRNA SYNTHETASE"/>
    <property type="match status" value="1"/>
</dbReference>
<evidence type="ECO:0000256" key="8">
    <source>
        <dbReference type="ARBA" id="ARBA00023146"/>
    </source>
</evidence>
<feature type="domain" description="Aminoacyl-transfer RNA synthetases class-II family profile" evidence="10">
    <location>
        <begin position="192"/>
        <end position="510"/>
    </location>
</feature>
<evidence type="ECO:0000256" key="1">
    <source>
        <dbReference type="ARBA" id="ARBA00008226"/>
    </source>
</evidence>
<dbReference type="InterPro" id="IPR018149">
    <property type="entry name" value="Lys-tRNA-synth_II_C"/>
</dbReference>
<dbReference type="GO" id="GO:0046872">
    <property type="term" value="F:metal ion binding"/>
    <property type="evidence" value="ECO:0007669"/>
    <property type="project" value="UniProtKB-KW"/>
</dbReference>
<dbReference type="Gene3D" id="3.30.930.10">
    <property type="entry name" value="Bira Bifunctional Protein, Domain 2"/>
    <property type="match status" value="1"/>
</dbReference>
<evidence type="ECO:0000256" key="9">
    <source>
        <dbReference type="ARBA" id="ARBA00048573"/>
    </source>
</evidence>
<dbReference type="InterPro" id="IPR045864">
    <property type="entry name" value="aa-tRNA-synth_II/BPL/LPL"/>
</dbReference>
<dbReference type="InterPro" id="IPR012340">
    <property type="entry name" value="NA-bd_OB-fold"/>
</dbReference>
<dbReference type="GO" id="GO:0004824">
    <property type="term" value="F:lysine-tRNA ligase activity"/>
    <property type="evidence" value="ECO:0007669"/>
    <property type="project" value="UniProtKB-EC"/>
</dbReference>
<keyword evidence="5" id="KW-0547">Nucleotide-binding</keyword>
<dbReference type="CDD" id="cd04322">
    <property type="entry name" value="LysRS_N"/>
    <property type="match status" value="1"/>
</dbReference>
<evidence type="ECO:0000256" key="3">
    <source>
        <dbReference type="ARBA" id="ARBA00022598"/>
    </source>
</evidence>
<dbReference type="NCBIfam" id="TIGR00499">
    <property type="entry name" value="lysS_bact"/>
    <property type="match status" value="1"/>
</dbReference>
<sequence length="514" mass="57434">MSSEPTPPQDAADEPIDAAEHARGLALERSRRLGQLDVMRSAGTNPYPYRFDRTHTLADIRSEFGALEAATETEVHVEVAGRMLLKRDQGKLIFASLRDRDGDIQLFVSKAIVGDELFDAINALDLGDWVGVSGLVMTTRKGELSIKVNKLVLLAKAVRPLPDKWHGLTDPDTRYRQRYADLISNDEARRAFAIRHAIIASFRKTLSAKSFIEVETPVLHAEAGGAHARPFNTHHNALDMPLFLRIALELHLKRLIVGGMERVYEIGRVFRNEGISTRHNPEFTMMELYQAFGDYSDVMAITEELFVAAARDAIGTTIVDINGTPTDLAEPFRRVRMIDLVAEKTGVAVHPSMEREELRALAEKHNVHVQPQWGTGKIIEEMFEALAEHELMAPTFVTGHPVEISPLARVDRNDPFLTERFELFVGGRELANGYSELNDPIEQRLRFEDEQKAKEAGNAEAGTVDEDYLRALEFGMPPTGGLGIGMDRLTMLIAGVPTIRDIILFPTLRPEVFE</sequence>
<dbReference type="GO" id="GO:0005524">
    <property type="term" value="F:ATP binding"/>
    <property type="evidence" value="ECO:0007669"/>
    <property type="project" value="UniProtKB-KW"/>
</dbReference>
<gene>
    <name evidence="11" type="ORF">UFOPK4098_01504</name>
    <name evidence="12" type="ORF">UFOPK4347_01230</name>
</gene>
<keyword evidence="4" id="KW-0479">Metal-binding</keyword>
<dbReference type="EMBL" id="CAFBQU010000035">
    <property type="protein sequence ID" value="CAB5066596.1"/>
    <property type="molecule type" value="Genomic_DNA"/>
</dbReference>
<evidence type="ECO:0000313" key="11">
    <source>
        <dbReference type="EMBL" id="CAB5030567.1"/>
    </source>
</evidence>
<dbReference type="GO" id="GO:0000049">
    <property type="term" value="F:tRNA binding"/>
    <property type="evidence" value="ECO:0007669"/>
    <property type="project" value="TreeGrafter"/>
</dbReference>
<dbReference type="AlphaFoldDB" id="A0A6J7UNT2"/>
<protein>
    <recommendedName>
        <fullName evidence="2">lysine--tRNA ligase</fullName>
        <ecNumber evidence="2">6.1.1.6</ecNumber>
    </recommendedName>
</protein>
<dbReference type="Gene3D" id="2.40.50.140">
    <property type="entry name" value="Nucleic acid-binding proteins"/>
    <property type="match status" value="1"/>
</dbReference>
<dbReference type="InterPro" id="IPR006195">
    <property type="entry name" value="aa-tRNA-synth_II"/>
</dbReference>
<evidence type="ECO:0000256" key="4">
    <source>
        <dbReference type="ARBA" id="ARBA00022723"/>
    </source>
</evidence>
<comment type="catalytic activity">
    <reaction evidence="9">
        <text>tRNA(Lys) + L-lysine + ATP = L-lysyl-tRNA(Lys) + AMP + diphosphate</text>
        <dbReference type="Rhea" id="RHEA:20792"/>
        <dbReference type="Rhea" id="RHEA-COMP:9696"/>
        <dbReference type="Rhea" id="RHEA-COMP:9697"/>
        <dbReference type="ChEBI" id="CHEBI:30616"/>
        <dbReference type="ChEBI" id="CHEBI:32551"/>
        <dbReference type="ChEBI" id="CHEBI:33019"/>
        <dbReference type="ChEBI" id="CHEBI:78442"/>
        <dbReference type="ChEBI" id="CHEBI:78529"/>
        <dbReference type="ChEBI" id="CHEBI:456215"/>
        <dbReference type="EC" id="6.1.1.6"/>
    </reaction>
</comment>
<comment type="similarity">
    <text evidence="1">Belongs to the class-II aminoacyl-tRNA synthetase family.</text>
</comment>
<dbReference type="Pfam" id="PF01336">
    <property type="entry name" value="tRNA_anti-codon"/>
    <property type="match status" value="1"/>
</dbReference>
<dbReference type="HAMAP" id="MF_00252">
    <property type="entry name" value="Lys_tRNA_synth_class2"/>
    <property type="match status" value="1"/>
</dbReference>
<evidence type="ECO:0000256" key="7">
    <source>
        <dbReference type="ARBA" id="ARBA00022917"/>
    </source>
</evidence>
<keyword evidence="7" id="KW-0648">Protein biosynthesis</keyword>
<dbReference type="GO" id="GO:0005829">
    <property type="term" value="C:cytosol"/>
    <property type="evidence" value="ECO:0007669"/>
    <property type="project" value="TreeGrafter"/>
</dbReference>
<dbReference type="PROSITE" id="PS50862">
    <property type="entry name" value="AA_TRNA_LIGASE_II"/>
    <property type="match status" value="1"/>
</dbReference>
<dbReference type="InterPro" id="IPR004365">
    <property type="entry name" value="NA-bd_OB_tRNA"/>
</dbReference>
<accession>A0A6J7UNT2</accession>
<reference evidence="12" key="1">
    <citation type="submission" date="2020-05" db="EMBL/GenBank/DDBJ databases">
        <authorList>
            <person name="Chiriac C."/>
            <person name="Salcher M."/>
            <person name="Ghai R."/>
            <person name="Kavagutti S V."/>
        </authorList>
    </citation>
    <scope>NUCLEOTIDE SEQUENCE</scope>
</reference>
<dbReference type="SUPFAM" id="SSF50249">
    <property type="entry name" value="Nucleic acid-binding proteins"/>
    <property type="match status" value="1"/>
</dbReference>
<dbReference type="InterPro" id="IPR044136">
    <property type="entry name" value="Lys-tRNA-ligase_II_N"/>
</dbReference>
<dbReference type="PRINTS" id="PR00982">
    <property type="entry name" value="TRNASYNTHLYS"/>
</dbReference>
<keyword evidence="6" id="KW-0067">ATP-binding</keyword>
<dbReference type="NCBIfam" id="NF001756">
    <property type="entry name" value="PRK00484.1"/>
    <property type="match status" value="1"/>
</dbReference>
<dbReference type="SUPFAM" id="SSF55681">
    <property type="entry name" value="Class II aaRS and biotin synthetases"/>
    <property type="match status" value="1"/>
</dbReference>
<evidence type="ECO:0000256" key="5">
    <source>
        <dbReference type="ARBA" id="ARBA00022741"/>
    </source>
</evidence>
<dbReference type="CDD" id="cd00775">
    <property type="entry name" value="LysRS_core"/>
    <property type="match status" value="1"/>
</dbReference>
<proteinExistence type="inferred from homology"/>
<evidence type="ECO:0000259" key="10">
    <source>
        <dbReference type="PROSITE" id="PS50862"/>
    </source>
</evidence>